<name>A0A7X1AYJ1_9BACT</name>
<dbReference type="RefSeq" id="WP_185692824.1">
    <property type="nucleotide sequence ID" value="NZ_JACHVA010000082.1"/>
</dbReference>
<protein>
    <recommendedName>
        <fullName evidence="3">Glycerol acyltransferase</fullName>
    </recommendedName>
</protein>
<keyword evidence="2" id="KW-1185">Reference proteome</keyword>
<dbReference type="EMBL" id="JACHVA010000082">
    <property type="protein sequence ID" value="MBC2602124.1"/>
    <property type="molecule type" value="Genomic_DNA"/>
</dbReference>
<dbReference type="AlphaFoldDB" id="A0A7X1AYJ1"/>
<accession>A0A7X1AYJ1</accession>
<comment type="caution">
    <text evidence="1">The sequence shown here is derived from an EMBL/GenBank/DDBJ whole genome shotgun (WGS) entry which is preliminary data.</text>
</comment>
<reference evidence="1 2" key="1">
    <citation type="submission" date="2020-07" db="EMBL/GenBank/DDBJ databases">
        <authorList>
            <person name="Feng X."/>
        </authorList>
    </citation>
    <scope>NUCLEOTIDE SEQUENCE [LARGE SCALE GENOMIC DNA]</scope>
    <source>
        <strain evidence="1 2">JCM14086</strain>
    </source>
</reference>
<gene>
    <name evidence="1" type="ORF">H5P30_10080</name>
</gene>
<proteinExistence type="predicted"/>
<organism evidence="1 2">
    <name type="scientific">Puniceicoccus vermicola</name>
    <dbReference type="NCBI Taxonomy" id="388746"/>
    <lineage>
        <taxon>Bacteria</taxon>
        <taxon>Pseudomonadati</taxon>
        <taxon>Verrucomicrobiota</taxon>
        <taxon>Opitutia</taxon>
        <taxon>Puniceicoccales</taxon>
        <taxon>Puniceicoccaceae</taxon>
        <taxon>Puniceicoccus</taxon>
    </lineage>
</organism>
<evidence type="ECO:0008006" key="3">
    <source>
        <dbReference type="Google" id="ProtNLM"/>
    </source>
</evidence>
<evidence type="ECO:0000313" key="2">
    <source>
        <dbReference type="Proteomes" id="UP000525652"/>
    </source>
</evidence>
<dbReference type="Proteomes" id="UP000525652">
    <property type="component" value="Unassembled WGS sequence"/>
</dbReference>
<sequence length="224" mass="26504">MIKAEKDRIRTWLLFRYCRFAMRRRFFSVRLYVDLDDFQETGTFPLILYGNHSYWWDGLMETLIFDRLNLDYYIMMEEKNLLKFRYFQKTGVFGVDLDSQKGRSQALLYAARLLRSDSFRRTLLMYPHGRLVNDFEPWPEFQGGLSGLLKINEGAHARPMAKKIHSGKYPLPEAVIRIGAPIAADNLEEGLRSCHEKLLKDLNSDEETDRHWLIPPPRKWHGKT</sequence>
<evidence type="ECO:0000313" key="1">
    <source>
        <dbReference type="EMBL" id="MBC2602124.1"/>
    </source>
</evidence>